<protein>
    <submittedName>
        <fullName evidence="2">Uncharacterized protein</fullName>
    </submittedName>
</protein>
<feature type="region of interest" description="Disordered" evidence="1">
    <location>
        <begin position="47"/>
        <end position="67"/>
    </location>
</feature>
<evidence type="ECO:0000313" key="2">
    <source>
        <dbReference type="EMBL" id="BDM68005.1"/>
    </source>
</evidence>
<gene>
    <name evidence="2" type="ORF">HEK616_14920</name>
</gene>
<accession>A0ABM7ZNS5</accession>
<proteinExistence type="predicted"/>
<evidence type="ECO:0000256" key="1">
    <source>
        <dbReference type="SAM" id="MobiDB-lite"/>
    </source>
</evidence>
<sequence length="67" mass="6846">MNGMPTDPRTRPPGPDPDRDRRATVLATVLLAASAAALAYVLLGGHHGPVECPAGTAQPARPPAAPR</sequence>
<dbReference type="Proteomes" id="UP001059597">
    <property type="component" value="Chromosome"/>
</dbReference>
<name>A0ABM7ZNS5_STRNI</name>
<organism evidence="2 3">
    <name type="scientific">Streptomyces nigrescens</name>
    <dbReference type="NCBI Taxonomy" id="1920"/>
    <lineage>
        <taxon>Bacteria</taxon>
        <taxon>Bacillati</taxon>
        <taxon>Actinomycetota</taxon>
        <taxon>Actinomycetes</taxon>
        <taxon>Kitasatosporales</taxon>
        <taxon>Streptomycetaceae</taxon>
        <taxon>Streptomyces</taxon>
    </lineage>
</organism>
<dbReference type="EMBL" id="AP026073">
    <property type="protein sequence ID" value="BDM68005.1"/>
    <property type="molecule type" value="Genomic_DNA"/>
</dbReference>
<feature type="region of interest" description="Disordered" evidence="1">
    <location>
        <begin position="1"/>
        <end position="20"/>
    </location>
</feature>
<keyword evidence="3" id="KW-1185">Reference proteome</keyword>
<evidence type="ECO:0000313" key="3">
    <source>
        <dbReference type="Proteomes" id="UP001059597"/>
    </source>
</evidence>
<reference evidence="2" key="1">
    <citation type="submission" date="2022-06" db="EMBL/GenBank/DDBJ databases">
        <title>Complete genome sequence of Streptomyces nigrescens HEK616.</title>
        <authorList>
            <person name="Asamizu S."/>
            <person name="Onaka H."/>
        </authorList>
    </citation>
    <scope>NUCLEOTIDE SEQUENCE</scope>
    <source>
        <strain evidence="2">HEK616</strain>
    </source>
</reference>